<sequence>MIQKRKAAHDKPALNEIYVKNKQLTRKQIAQIQQLIKQMIKRKKMK</sequence>
<dbReference type="GeneID" id="14904169"/>
<dbReference type="InParanoid" id="G0R364"/>
<organism evidence="1 2">
    <name type="scientific">Ichthyophthirius multifiliis</name>
    <name type="common">White spot disease agent</name>
    <name type="synonym">Ich</name>
    <dbReference type="NCBI Taxonomy" id="5932"/>
    <lineage>
        <taxon>Eukaryota</taxon>
        <taxon>Sar</taxon>
        <taxon>Alveolata</taxon>
        <taxon>Ciliophora</taxon>
        <taxon>Intramacronucleata</taxon>
        <taxon>Oligohymenophorea</taxon>
        <taxon>Hymenostomatida</taxon>
        <taxon>Ophryoglenina</taxon>
        <taxon>Ichthyophthirius</taxon>
    </lineage>
</organism>
<gene>
    <name evidence="1" type="ORF">IMG5_183440</name>
</gene>
<accession>G0R364</accession>
<evidence type="ECO:0000313" key="1">
    <source>
        <dbReference type="EMBL" id="EGR28087.1"/>
    </source>
</evidence>
<evidence type="ECO:0000313" key="2">
    <source>
        <dbReference type="Proteomes" id="UP000008983"/>
    </source>
</evidence>
<reference evidence="1 2" key="1">
    <citation type="submission" date="2011-07" db="EMBL/GenBank/DDBJ databases">
        <authorList>
            <person name="Coyne R."/>
            <person name="Brami D."/>
            <person name="Johnson J."/>
            <person name="Hostetler J."/>
            <person name="Hannick L."/>
            <person name="Clark T."/>
            <person name="Cassidy-Hanley D."/>
            <person name="Inman J."/>
        </authorList>
    </citation>
    <scope>NUCLEOTIDE SEQUENCE [LARGE SCALE GENOMIC DNA]</scope>
    <source>
        <strain evidence="1 2">G5</strain>
    </source>
</reference>
<dbReference type="AlphaFoldDB" id="G0R364"/>
<dbReference type="EMBL" id="GL984293">
    <property type="protein sequence ID" value="EGR28087.1"/>
    <property type="molecule type" value="Genomic_DNA"/>
</dbReference>
<name>G0R364_ICHMU</name>
<dbReference type="RefSeq" id="XP_004027432.1">
    <property type="nucleotide sequence ID" value="XM_004027383.1"/>
</dbReference>
<protein>
    <submittedName>
        <fullName evidence="1">Uncharacterized protein</fullName>
    </submittedName>
</protein>
<keyword evidence="2" id="KW-1185">Reference proteome</keyword>
<dbReference type="Proteomes" id="UP000008983">
    <property type="component" value="Unassembled WGS sequence"/>
</dbReference>
<proteinExistence type="predicted"/>